<proteinExistence type="inferred from homology"/>
<gene>
    <name evidence="2" type="ORF">NM961_19925</name>
</gene>
<comment type="similarity">
    <text evidence="1">Belongs to the TolB family.</text>
</comment>
<dbReference type="Pfam" id="PF07676">
    <property type="entry name" value="PD40"/>
    <property type="match status" value="2"/>
</dbReference>
<organism evidence="2 3">
    <name type="scientific">Tahibacter harae</name>
    <dbReference type="NCBI Taxonomy" id="2963937"/>
    <lineage>
        <taxon>Bacteria</taxon>
        <taxon>Pseudomonadati</taxon>
        <taxon>Pseudomonadota</taxon>
        <taxon>Gammaproteobacteria</taxon>
        <taxon>Lysobacterales</taxon>
        <taxon>Rhodanobacteraceae</taxon>
        <taxon>Tahibacter</taxon>
    </lineage>
</organism>
<protein>
    <recommendedName>
        <fullName evidence="4">WD40 repeat protein</fullName>
    </recommendedName>
</protein>
<evidence type="ECO:0000256" key="1">
    <source>
        <dbReference type="ARBA" id="ARBA00009820"/>
    </source>
</evidence>
<dbReference type="EMBL" id="JANFQO010000023">
    <property type="protein sequence ID" value="MCQ4166989.1"/>
    <property type="molecule type" value="Genomic_DNA"/>
</dbReference>
<keyword evidence="3" id="KW-1185">Reference proteome</keyword>
<accession>A0ABT1QXH5</accession>
<comment type="caution">
    <text evidence="2">The sequence shown here is derived from an EMBL/GenBank/DDBJ whole genome shotgun (WGS) entry which is preliminary data.</text>
</comment>
<evidence type="ECO:0000313" key="2">
    <source>
        <dbReference type="EMBL" id="MCQ4166989.1"/>
    </source>
</evidence>
<dbReference type="Proteomes" id="UP001165498">
    <property type="component" value="Unassembled WGS sequence"/>
</dbReference>
<dbReference type="SUPFAM" id="SSF82171">
    <property type="entry name" value="DPP6 N-terminal domain-like"/>
    <property type="match status" value="1"/>
</dbReference>
<dbReference type="InterPro" id="IPR011042">
    <property type="entry name" value="6-blade_b-propeller_TolB-like"/>
</dbReference>
<dbReference type="RefSeq" id="WP_255916177.1">
    <property type="nucleotide sequence ID" value="NZ_JANFQO010000023.1"/>
</dbReference>
<sequence>MPYPAFPSSVLRLAAILLLGGFFAAPALAVERISVSSNSAQGGSQSRYPAISADGRYVAFVSDASNLVPGDTNGAPDVFLRDRVLGTTVRISNKSDGSQSNGISFAPSISGDGMRIVFSSYGSLLPNSGWRNCYLYDRSNGSLQILDLKPDGGAGTFGCDDPTIDLAGRRVAFTSRDLLAAGDNNGYSDIFVRDLASTTSRRISLAPGGGDANLSSSDARISADGSRVIFASSASNLVAGDSNGIVDVFLAAFDGSVPITRVNVGPSGTQANGFSEYDGALNANGSLLAFASKAPSLPDWGEFAETTMYLRIPSSDATIALSIPSGNLARESTNIDPDFDYSGRYLVFASGDVQYPGSEPGVYVVDLLRGLIALVSVGGESGNVYMPRLSADGTGVVWYSYSAIQVPNDTNGTWDVFYAENPLWTEMALFADGFE</sequence>
<evidence type="ECO:0000313" key="3">
    <source>
        <dbReference type="Proteomes" id="UP001165498"/>
    </source>
</evidence>
<evidence type="ECO:0008006" key="4">
    <source>
        <dbReference type="Google" id="ProtNLM"/>
    </source>
</evidence>
<dbReference type="Gene3D" id="2.120.10.30">
    <property type="entry name" value="TolB, C-terminal domain"/>
    <property type="match status" value="2"/>
</dbReference>
<dbReference type="InterPro" id="IPR011659">
    <property type="entry name" value="WD40"/>
</dbReference>
<name>A0ABT1QXH5_9GAMM</name>
<dbReference type="PANTHER" id="PTHR36842">
    <property type="entry name" value="PROTEIN TOLB HOMOLOG"/>
    <property type="match status" value="1"/>
</dbReference>
<reference evidence="2" key="1">
    <citation type="submission" date="2022-07" db="EMBL/GenBank/DDBJ databases">
        <title>Tahibacter sp., a new gammaproteobacterium isolated from the silt sample collected at pig farm.</title>
        <authorList>
            <person name="Chen H."/>
        </authorList>
    </citation>
    <scope>NUCLEOTIDE SEQUENCE</scope>
    <source>
        <strain evidence="2">P2K</strain>
    </source>
</reference>